<evidence type="ECO:0000313" key="2">
    <source>
        <dbReference type="EMBL" id="GGG32592.1"/>
    </source>
</evidence>
<sequence length="253" mass="28325">MPTWYSPYNITNKPPRVKQLLSFLLSALALPSYGQNFSYPTLKAKGQRLTDFVPSGWTIHNSATGDLNKDGLPDAALVLQHKATVTLTDSEGQVVKSQPRILAILLKSEGTGGFELKEQSNSFIPEDQDLEDDSEELNDPFLRIEIKRGVLELTFQESYKTSTTYSTATGYKFRYNGTDFQLIGADFARTHRKHFELEQYSYNFLTKKRIYSKGKIGGSMTSSAPKSLALPTLKTLKTLKALNGWEIEPDVAL</sequence>
<gene>
    <name evidence="2" type="ORF">GCM10011378_06240</name>
</gene>
<keyword evidence="1" id="KW-0732">Signal</keyword>
<comment type="caution">
    <text evidence="2">The sequence shown here is derived from an EMBL/GenBank/DDBJ whole genome shotgun (WGS) entry which is preliminary data.</text>
</comment>
<reference evidence="3" key="1">
    <citation type="journal article" date="2019" name="Int. J. Syst. Evol. Microbiol.">
        <title>The Global Catalogue of Microorganisms (GCM) 10K type strain sequencing project: providing services to taxonomists for standard genome sequencing and annotation.</title>
        <authorList>
            <consortium name="The Broad Institute Genomics Platform"/>
            <consortium name="The Broad Institute Genome Sequencing Center for Infectious Disease"/>
            <person name="Wu L."/>
            <person name="Ma J."/>
        </authorList>
    </citation>
    <scope>NUCLEOTIDE SEQUENCE [LARGE SCALE GENOMIC DNA]</scope>
    <source>
        <strain evidence="3">CGMCC 1.12990</strain>
    </source>
</reference>
<dbReference type="Proteomes" id="UP000601361">
    <property type="component" value="Unassembled WGS sequence"/>
</dbReference>
<feature type="signal peptide" evidence="1">
    <location>
        <begin position="1"/>
        <end position="34"/>
    </location>
</feature>
<accession>A0ABQ1WL39</accession>
<evidence type="ECO:0000256" key="1">
    <source>
        <dbReference type="SAM" id="SignalP"/>
    </source>
</evidence>
<evidence type="ECO:0000313" key="3">
    <source>
        <dbReference type="Proteomes" id="UP000601361"/>
    </source>
</evidence>
<name>A0ABQ1WL39_9BACT</name>
<feature type="chain" id="PRO_5046179984" evidence="1">
    <location>
        <begin position="35"/>
        <end position="253"/>
    </location>
</feature>
<keyword evidence="3" id="KW-1185">Reference proteome</keyword>
<proteinExistence type="predicted"/>
<dbReference type="EMBL" id="BMGS01000002">
    <property type="protein sequence ID" value="GGG32592.1"/>
    <property type="molecule type" value="Genomic_DNA"/>
</dbReference>
<organism evidence="2 3">
    <name type="scientific">Hymenobacter glacieicola</name>
    <dbReference type="NCBI Taxonomy" id="1562124"/>
    <lineage>
        <taxon>Bacteria</taxon>
        <taxon>Pseudomonadati</taxon>
        <taxon>Bacteroidota</taxon>
        <taxon>Cytophagia</taxon>
        <taxon>Cytophagales</taxon>
        <taxon>Hymenobacteraceae</taxon>
        <taxon>Hymenobacter</taxon>
    </lineage>
</organism>
<protein>
    <submittedName>
        <fullName evidence="2">Uncharacterized protein</fullName>
    </submittedName>
</protein>